<dbReference type="Pfam" id="PF13911">
    <property type="entry name" value="AhpC-TSA_2"/>
    <property type="match status" value="1"/>
</dbReference>
<sequence length="210" mass="23532">MNERITRSDTLPNPSDLRDAYELELRSPKGKPVRLGELVLDKVRHFFCAYDQDYVRTIAHALTDSLLKTLPHTNSNDDSNDNNNNPTQLIIIGCGHPALIVPYVAETAAPFPVYTDPRGALYEKLHMTRTVRSIMRPPSYATVGFWRALGTTFRQMAAAGWRGVLGGGGSWAQNGGEWVFRGGKCVYVHRMENVSDHLTAEELMRVMGER</sequence>
<dbReference type="PANTHER" id="PTHR28630">
    <property type="match status" value="1"/>
</dbReference>
<evidence type="ECO:0000313" key="1">
    <source>
        <dbReference type="EMBL" id="KAL2863272.1"/>
    </source>
</evidence>
<evidence type="ECO:0000313" key="2">
    <source>
        <dbReference type="Proteomes" id="UP001610432"/>
    </source>
</evidence>
<name>A0ABR4LFF6_9EURO</name>
<dbReference type="GeneID" id="98149743"/>
<accession>A0ABR4LFF6</accession>
<protein>
    <submittedName>
        <fullName evidence="1">AhpC/TSA antioxidant enzyme-domain-containing protein</fullName>
    </submittedName>
</protein>
<dbReference type="EMBL" id="JBFXLQ010000054">
    <property type="protein sequence ID" value="KAL2863272.1"/>
    <property type="molecule type" value="Genomic_DNA"/>
</dbReference>
<gene>
    <name evidence="1" type="ORF">BJX67DRAFT_390716</name>
</gene>
<reference evidence="1 2" key="1">
    <citation type="submission" date="2024-07" db="EMBL/GenBank/DDBJ databases">
        <title>Section-level genome sequencing and comparative genomics of Aspergillus sections Usti and Cavernicolus.</title>
        <authorList>
            <consortium name="Lawrence Berkeley National Laboratory"/>
            <person name="Nybo J.L."/>
            <person name="Vesth T.C."/>
            <person name="Theobald S."/>
            <person name="Frisvad J.C."/>
            <person name="Larsen T.O."/>
            <person name="Kjaerboelling I."/>
            <person name="Rothschild-Mancinelli K."/>
            <person name="Lyhne E.K."/>
            <person name="Kogle M.E."/>
            <person name="Barry K."/>
            <person name="Clum A."/>
            <person name="Na H."/>
            <person name="Ledsgaard L."/>
            <person name="Lin J."/>
            <person name="Lipzen A."/>
            <person name="Kuo A."/>
            <person name="Riley R."/>
            <person name="Mondo S."/>
            <person name="Labutti K."/>
            <person name="Haridas S."/>
            <person name="Pangalinan J."/>
            <person name="Salamov A.A."/>
            <person name="Simmons B.A."/>
            <person name="Magnuson J.K."/>
            <person name="Chen J."/>
            <person name="Drula E."/>
            <person name="Henrissat B."/>
            <person name="Wiebenga A."/>
            <person name="Lubbers R.J."/>
            <person name="Gomes A.C."/>
            <person name="Macurrencykelacurrency M.R."/>
            <person name="Stajich J."/>
            <person name="Grigoriev I.V."/>
            <person name="Mortensen U.H."/>
            <person name="De Vries R.P."/>
            <person name="Baker S.E."/>
            <person name="Andersen M.R."/>
        </authorList>
    </citation>
    <scope>NUCLEOTIDE SEQUENCE [LARGE SCALE GENOMIC DNA]</scope>
    <source>
        <strain evidence="1 2">CBS 449.75</strain>
    </source>
</reference>
<keyword evidence="2" id="KW-1185">Reference proteome</keyword>
<organism evidence="1 2">
    <name type="scientific">Aspergillus lucknowensis</name>
    <dbReference type="NCBI Taxonomy" id="176173"/>
    <lineage>
        <taxon>Eukaryota</taxon>
        <taxon>Fungi</taxon>
        <taxon>Dikarya</taxon>
        <taxon>Ascomycota</taxon>
        <taxon>Pezizomycotina</taxon>
        <taxon>Eurotiomycetes</taxon>
        <taxon>Eurotiomycetidae</taxon>
        <taxon>Eurotiales</taxon>
        <taxon>Aspergillaceae</taxon>
        <taxon>Aspergillus</taxon>
        <taxon>Aspergillus subgen. Nidulantes</taxon>
    </lineage>
</organism>
<dbReference type="Proteomes" id="UP001610432">
    <property type="component" value="Unassembled WGS sequence"/>
</dbReference>
<dbReference type="RefSeq" id="XP_070882251.1">
    <property type="nucleotide sequence ID" value="XM_071034671.1"/>
</dbReference>
<proteinExistence type="predicted"/>
<dbReference type="PANTHER" id="PTHR28630:SF3">
    <property type="entry name" value="PEROXIREDOXIN-LIKE 2C"/>
    <property type="match status" value="1"/>
</dbReference>
<comment type="caution">
    <text evidence="1">The sequence shown here is derived from an EMBL/GenBank/DDBJ whole genome shotgun (WGS) entry which is preliminary data.</text>
</comment>
<dbReference type="InterPro" id="IPR032801">
    <property type="entry name" value="PXL2A/B/C"/>
</dbReference>